<dbReference type="Proteomes" id="UP000887576">
    <property type="component" value="Unplaced"/>
</dbReference>
<accession>A0AC34RI82</accession>
<organism evidence="1 2">
    <name type="scientific">Panagrolaimus sp. JU765</name>
    <dbReference type="NCBI Taxonomy" id="591449"/>
    <lineage>
        <taxon>Eukaryota</taxon>
        <taxon>Metazoa</taxon>
        <taxon>Ecdysozoa</taxon>
        <taxon>Nematoda</taxon>
        <taxon>Chromadorea</taxon>
        <taxon>Rhabditida</taxon>
        <taxon>Tylenchina</taxon>
        <taxon>Panagrolaimomorpha</taxon>
        <taxon>Panagrolaimoidea</taxon>
        <taxon>Panagrolaimidae</taxon>
        <taxon>Panagrolaimus</taxon>
    </lineage>
</organism>
<sequence>MISRRDPHQALGNSDLQTGTGNGVSSSSVTNFTISNVLTLQNSPSQQAVSIKLTDDCFESLQRAARENHEVLVHIDKKGLTIEIKTSSSSIKFDCFVQRVSGSVFRVLQRSHNSYNDIANIAMRAQVKPTEKTFQSSRSKAEALSKHLEKESSKCRTQMLQAPVKANDKKFNFTNISKVMGKSSTQSPKNGSSFSSVASSSPVQSNTRIASPMSGASNNSKIPSLKERVIHYIICGKFNNPDEIVDHIISEGLPSNIIADSARRKIREIICEVAEEYRNPPKLVLLPKFHQQVDLNWPFFTPEERSKAQNALAETTLEAGNNFAPLRASTRGPLVAPKAKSKKVSTPPAMTNSTTTSPEIASDGSISMTPSPAEHPQTSSNDHRPVSPASKRKNDDTKSDKADMSEDVPPTKKHRSDAKDYSGANKERRKKESNLSSESSKKTADKPEIKKSDSNKKEKTETEKLATFVNEKHSSESSSSSSSKITSEEKKKIKKHGDEKRESSKSKEKREKSGSAEKLNRSSSKSTLDLEFLSNQPTSSSNKPQTSVDLPSKPVEKDSSKPKKDSSSTQKSVESSSKHEASSEIRKKERVKTESEKIEKSQKLESEKSREKKEKKEREKKEKEKRNEEESNLQKSEKKSKDEEKMKKPDKTSTNTAVQKPPESKKPDKQSETKAEEKHAMPAPSDLPKVKTEKVEKEKKIEAAPKIKNDATKSEKPSKETTKEKSEKTKESAKKIMADLKTMTIRDLLKMMSEPVQPSKNYEEKYPPIRNVTDANTYKDHEIKYYEDYQKAYKYLGTVERDLGTFVERLNNANTTTERESIEDKIRNYATQCMQDSSYINQRRIVANMTSAIEVLRNRLSVFYEQNPQFQ</sequence>
<protein>
    <submittedName>
        <fullName evidence="2">OCEL domain-containing protein</fullName>
    </submittedName>
</protein>
<evidence type="ECO:0000313" key="2">
    <source>
        <dbReference type="WBParaSite" id="JU765_v2.g7206.t1"/>
    </source>
</evidence>
<evidence type="ECO:0000313" key="1">
    <source>
        <dbReference type="Proteomes" id="UP000887576"/>
    </source>
</evidence>
<reference evidence="2" key="1">
    <citation type="submission" date="2022-11" db="UniProtKB">
        <authorList>
            <consortium name="WormBaseParasite"/>
        </authorList>
    </citation>
    <scope>IDENTIFICATION</scope>
</reference>
<dbReference type="WBParaSite" id="JU765_v2.g7206.t1">
    <property type="protein sequence ID" value="JU765_v2.g7206.t1"/>
    <property type="gene ID" value="JU765_v2.g7206"/>
</dbReference>
<name>A0AC34RI82_9BILA</name>
<proteinExistence type="predicted"/>